<organism evidence="8 9">
    <name type="scientific">Dunaliella salina</name>
    <name type="common">Green alga</name>
    <name type="synonym">Protococcus salinus</name>
    <dbReference type="NCBI Taxonomy" id="3046"/>
    <lineage>
        <taxon>Eukaryota</taxon>
        <taxon>Viridiplantae</taxon>
        <taxon>Chlorophyta</taxon>
        <taxon>core chlorophytes</taxon>
        <taxon>Chlorophyceae</taxon>
        <taxon>CS clade</taxon>
        <taxon>Chlamydomonadales</taxon>
        <taxon>Dunaliellaceae</taxon>
        <taxon>Dunaliella</taxon>
    </lineage>
</organism>
<sequence length="376" mass="43040">MLLSRLFFVVCQIFLLHGNRFLELESCINPKDPPRKTSWSSSLQSCSEFSCTSNVILRKTWFSSEKPRIPVTIITQLSIDRKEVLQRQCKSYMGPVVAAVYAPLIQPDWLNASNTPSEHNEQYLTQIEQQLTAIHRSVLAPGSCQLTMLLFYELFDSVSASVLYPVNALRNFARMVAQTNLIFPLDVDMLVSKSFSNLLSNHSEAQKMEKMSAKQIAFILPALEVVTGGLQVEQASCEGSKQAIVEQFNNGVLQQFKKFTYPLGHRNTDYRRWLSNEVFDADWEPGYEPYMVLHWDHLPWFHIGFKGFGLNKVSFVADVHHRNISFKVITKKLVFCPSACKRKKALQINFSKKHCTAEMIPPSMYDLLAWIPLFQS</sequence>
<comment type="subcellular location">
    <subcellularLocation>
        <location evidence="1">Membrane</location>
        <topology evidence="1">Single-pass type II membrane protein</topology>
    </subcellularLocation>
</comment>
<evidence type="ECO:0000256" key="1">
    <source>
        <dbReference type="ARBA" id="ARBA00004606"/>
    </source>
</evidence>
<evidence type="ECO:0000256" key="5">
    <source>
        <dbReference type="ARBA" id="ARBA00023136"/>
    </source>
</evidence>
<gene>
    <name evidence="8" type="ORF">DUNSADRAFT_4758</name>
</gene>
<protein>
    <submittedName>
        <fullName evidence="8">Glycosyl-transferase for dystroglycan-domain-containing protein</fullName>
    </submittedName>
</protein>
<evidence type="ECO:0000256" key="4">
    <source>
        <dbReference type="ARBA" id="ARBA00022989"/>
    </source>
</evidence>
<reference evidence="8" key="1">
    <citation type="submission" date="2017-08" db="EMBL/GenBank/DDBJ databases">
        <authorList>
            <person name="Polle J.E."/>
            <person name="Barry K."/>
            <person name="Cushman J."/>
            <person name="Schmutz J."/>
            <person name="Tran D."/>
            <person name="Hathwaick L.T."/>
            <person name="Yim W.C."/>
            <person name="Jenkins J."/>
            <person name="Mckie-Krisberg Z.M."/>
            <person name="Prochnik S."/>
            <person name="Lindquist E."/>
            <person name="Dockter R.B."/>
            <person name="Adam C."/>
            <person name="Molina H."/>
            <person name="Bunkerborg J."/>
            <person name="Jin E."/>
            <person name="Buchheim M."/>
            <person name="Magnuson J."/>
        </authorList>
    </citation>
    <scope>NUCLEOTIDE SEQUENCE</scope>
    <source>
        <strain evidence="8">CCAP 19/18</strain>
    </source>
</reference>
<keyword evidence="3" id="KW-0735">Signal-anchor</keyword>
<dbReference type="PANTHER" id="PTHR12270">
    <property type="entry name" value="GLYCOSYLTRANSFERASE-RELATED"/>
    <property type="match status" value="1"/>
</dbReference>
<evidence type="ECO:0000313" key="8">
    <source>
        <dbReference type="EMBL" id="KAF5826120.1"/>
    </source>
</evidence>
<name>A0ABQ7FUR0_DUNSA</name>
<dbReference type="Proteomes" id="UP000815325">
    <property type="component" value="Unassembled WGS sequence"/>
</dbReference>
<evidence type="ECO:0000256" key="2">
    <source>
        <dbReference type="ARBA" id="ARBA00022692"/>
    </source>
</evidence>
<comment type="caution">
    <text evidence="8">The sequence shown here is derived from an EMBL/GenBank/DDBJ whole genome shotgun (WGS) entry which is preliminary data.</text>
</comment>
<evidence type="ECO:0000256" key="6">
    <source>
        <dbReference type="ARBA" id="ARBA00023180"/>
    </source>
</evidence>
<keyword evidence="9" id="KW-1185">Reference proteome</keyword>
<accession>A0ABQ7FUR0</accession>
<dbReference type="Pfam" id="PF13896">
    <property type="entry name" value="Glyco_transf_49"/>
    <property type="match status" value="1"/>
</dbReference>
<evidence type="ECO:0000256" key="3">
    <source>
        <dbReference type="ARBA" id="ARBA00022968"/>
    </source>
</evidence>
<keyword evidence="5" id="KW-0472">Membrane</keyword>
<proteinExistence type="predicted"/>
<feature type="signal peptide" evidence="7">
    <location>
        <begin position="1"/>
        <end position="18"/>
    </location>
</feature>
<dbReference type="InterPro" id="IPR051292">
    <property type="entry name" value="Xyl/GlcA_transferase"/>
</dbReference>
<evidence type="ECO:0000256" key="7">
    <source>
        <dbReference type="SAM" id="SignalP"/>
    </source>
</evidence>
<dbReference type="EMBL" id="MU071341">
    <property type="protein sequence ID" value="KAF5826120.1"/>
    <property type="molecule type" value="Genomic_DNA"/>
</dbReference>
<evidence type="ECO:0000313" key="9">
    <source>
        <dbReference type="Proteomes" id="UP000815325"/>
    </source>
</evidence>
<keyword evidence="6" id="KW-0325">Glycoprotein</keyword>
<feature type="chain" id="PRO_5045828194" evidence="7">
    <location>
        <begin position="19"/>
        <end position="376"/>
    </location>
</feature>
<dbReference type="PANTHER" id="PTHR12270:SF52">
    <property type="entry name" value="GLYCOSYLTRANSFERASE-LIKE PROTEIN GNT13-RELATED"/>
    <property type="match status" value="1"/>
</dbReference>
<keyword evidence="4" id="KW-1133">Transmembrane helix</keyword>
<keyword evidence="2" id="KW-0812">Transmembrane</keyword>
<keyword evidence="7" id="KW-0732">Signal</keyword>